<dbReference type="Pfam" id="PF05236">
    <property type="entry name" value="TAF4"/>
    <property type="match status" value="1"/>
</dbReference>
<dbReference type="AlphaFoldDB" id="A0A9J6FEY5"/>
<dbReference type="InterPro" id="IPR045144">
    <property type="entry name" value="TAF4"/>
</dbReference>
<evidence type="ECO:0000313" key="9">
    <source>
        <dbReference type="Proteomes" id="UP000821853"/>
    </source>
</evidence>
<evidence type="ECO:0000256" key="2">
    <source>
        <dbReference type="ARBA" id="ARBA00006178"/>
    </source>
</evidence>
<evidence type="ECO:0000256" key="6">
    <source>
        <dbReference type="SAM" id="MobiDB-lite"/>
    </source>
</evidence>
<dbReference type="OrthoDB" id="21060at2759"/>
<dbReference type="EMBL" id="JABSTR010000001">
    <property type="protein sequence ID" value="KAH9360937.1"/>
    <property type="molecule type" value="Genomic_DNA"/>
</dbReference>
<keyword evidence="4" id="KW-0804">Transcription</keyword>
<proteinExistence type="inferred from homology"/>
<dbReference type="Gene3D" id="1.10.20.10">
    <property type="entry name" value="Histone, subunit A"/>
    <property type="match status" value="1"/>
</dbReference>
<evidence type="ECO:0000256" key="3">
    <source>
        <dbReference type="ARBA" id="ARBA00023015"/>
    </source>
</evidence>
<name>A0A9J6FEY5_HAELO</name>
<keyword evidence="3" id="KW-0805">Transcription regulation</keyword>
<evidence type="ECO:0000313" key="8">
    <source>
        <dbReference type="EMBL" id="KAH9360937.1"/>
    </source>
</evidence>
<dbReference type="Gene3D" id="1.20.120.1110">
    <property type="entry name" value="TAFH/NHR1 domain"/>
    <property type="match status" value="1"/>
</dbReference>
<feature type="region of interest" description="Disordered" evidence="6">
    <location>
        <begin position="251"/>
        <end position="280"/>
    </location>
</feature>
<dbReference type="GO" id="GO:0003677">
    <property type="term" value="F:DNA binding"/>
    <property type="evidence" value="ECO:0007669"/>
    <property type="project" value="TreeGrafter"/>
</dbReference>
<dbReference type="Proteomes" id="UP000821853">
    <property type="component" value="Chromosome 1"/>
</dbReference>
<gene>
    <name evidence="8" type="ORF">HPB48_007018</name>
</gene>
<dbReference type="PROSITE" id="PS51119">
    <property type="entry name" value="TAFH"/>
    <property type="match status" value="1"/>
</dbReference>
<accession>A0A9J6FEY5</accession>
<dbReference type="GO" id="GO:0006367">
    <property type="term" value="P:transcription initiation at RNA polymerase II promoter"/>
    <property type="evidence" value="ECO:0007669"/>
    <property type="project" value="TreeGrafter"/>
</dbReference>
<reference evidence="8 9" key="1">
    <citation type="journal article" date="2020" name="Cell">
        <title>Large-Scale Comparative Analyses of Tick Genomes Elucidate Their Genetic Diversity and Vector Capacities.</title>
        <authorList>
            <consortium name="Tick Genome and Microbiome Consortium (TIGMIC)"/>
            <person name="Jia N."/>
            <person name="Wang J."/>
            <person name="Shi W."/>
            <person name="Du L."/>
            <person name="Sun Y."/>
            <person name="Zhan W."/>
            <person name="Jiang J.F."/>
            <person name="Wang Q."/>
            <person name="Zhang B."/>
            <person name="Ji P."/>
            <person name="Bell-Sakyi L."/>
            <person name="Cui X.M."/>
            <person name="Yuan T.T."/>
            <person name="Jiang B.G."/>
            <person name="Yang W.F."/>
            <person name="Lam T.T."/>
            <person name="Chang Q.C."/>
            <person name="Ding S.J."/>
            <person name="Wang X.J."/>
            <person name="Zhu J.G."/>
            <person name="Ruan X.D."/>
            <person name="Zhao L."/>
            <person name="Wei J.T."/>
            <person name="Ye R.Z."/>
            <person name="Que T.C."/>
            <person name="Du C.H."/>
            <person name="Zhou Y.H."/>
            <person name="Cheng J.X."/>
            <person name="Dai P.F."/>
            <person name="Guo W.B."/>
            <person name="Han X.H."/>
            <person name="Huang E.J."/>
            <person name="Li L.F."/>
            <person name="Wei W."/>
            <person name="Gao Y.C."/>
            <person name="Liu J.Z."/>
            <person name="Shao H.Z."/>
            <person name="Wang X."/>
            <person name="Wang C.C."/>
            <person name="Yang T.C."/>
            <person name="Huo Q.B."/>
            <person name="Li W."/>
            <person name="Chen H.Y."/>
            <person name="Chen S.E."/>
            <person name="Zhou L.G."/>
            <person name="Ni X.B."/>
            <person name="Tian J.H."/>
            <person name="Sheng Y."/>
            <person name="Liu T."/>
            <person name="Pan Y.S."/>
            <person name="Xia L.Y."/>
            <person name="Li J."/>
            <person name="Zhao F."/>
            <person name="Cao W.C."/>
        </authorList>
    </citation>
    <scope>NUCLEOTIDE SEQUENCE [LARGE SCALE GENOMIC DNA]</scope>
    <source>
        <strain evidence="8">HaeL-2018</strain>
    </source>
</reference>
<evidence type="ECO:0000256" key="1">
    <source>
        <dbReference type="ARBA" id="ARBA00004123"/>
    </source>
</evidence>
<dbReference type="InterPro" id="IPR009072">
    <property type="entry name" value="Histone-fold"/>
</dbReference>
<comment type="similarity">
    <text evidence="2">Belongs to the TAF4 family.</text>
</comment>
<comment type="caution">
    <text evidence="8">The sequence shown here is derived from an EMBL/GenBank/DDBJ whole genome shotgun (WGS) entry which is preliminary data.</text>
</comment>
<protein>
    <recommendedName>
        <fullName evidence="7">TAFH domain-containing protein</fullName>
    </recommendedName>
</protein>
<dbReference type="GO" id="GO:0005669">
    <property type="term" value="C:transcription factor TFIID complex"/>
    <property type="evidence" value="ECO:0007669"/>
    <property type="project" value="InterPro"/>
</dbReference>
<dbReference type="SUPFAM" id="SSF158553">
    <property type="entry name" value="TAFH domain-like"/>
    <property type="match status" value="1"/>
</dbReference>
<feature type="compositionally biased region" description="Pro residues" evidence="6">
    <location>
        <begin position="1"/>
        <end position="15"/>
    </location>
</feature>
<evidence type="ECO:0000256" key="5">
    <source>
        <dbReference type="ARBA" id="ARBA00023242"/>
    </source>
</evidence>
<keyword evidence="9" id="KW-1185">Reference proteome</keyword>
<feature type="compositionally biased region" description="Polar residues" evidence="6">
    <location>
        <begin position="251"/>
        <end position="262"/>
    </location>
</feature>
<evidence type="ECO:0000256" key="4">
    <source>
        <dbReference type="ARBA" id="ARBA00023163"/>
    </source>
</evidence>
<sequence>MPPPPQMPPPFPPGSSPAKIACAPTVRPRQQLSVQTSNGAPATPSGSHMSPNTAKHKCKNFFSTLIRLAGDFPWPTARNVKGLIQGLIDGTIPPEDFAKQLEKEVNSSPKPCLLPFLRKSLPSLRHALLTKELSVEGVRPPSHAPLALAPAAASMARSLQEGAAGRALLPRCAAAQLQMMPPLAAAQLRGPLNLQERLVQQQRFAAAVRPTPGAQEGLKSFTIPKPAVFSSCLTPAGPPFNVSASPAAVTPKNTVPTGASGSSGSGKVERKAGSRGMSDDIGDVATMRRVDVSAESQKSISFNVCEEAEARSCKDENFLFTVPLQRKIAAIAVRHGISEVPDDVVVLVSHATQKRLKKLVAKLTVIAEHRQENMRNVARCEVTRDVRQQLRFLEDLDRLEKQRHDKEEREMILQAARIRSRGDDAEQQMMKQRARYLQRAEKEEVMRRESNVAALLATGPRKKPEAGTVHTPIGLRPRLKRANARDILFLLEQEKTTFNRDLIYKAYTKL</sequence>
<dbReference type="InterPro" id="IPR037249">
    <property type="entry name" value="TAFH/NHR1_dom_sf"/>
</dbReference>
<comment type="subcellular location">
    <subcellularLocation>
        <location evidence="1">Nucleus</location>
    </subcellularLocation>
</comment>
<dbReference type="Pfam" id="PF07531">
    <property type="entry name" value="TAFH"/>
    <property type="match status" value="1"/>
</dbReference>
<dbReference type="GO" id="GO:0016251">
    <property type="term" value="F:RNA polymerase II general transcription initiation factor activity"/>
    <property type="evidence" value="ECO:0007669"/>
    <property type="project" value="TreeGrafter"/>
</dbReference>
<dbReference type="PANTHER" id="PTHR15138:SF14">
    <property type="entry name" value="TRANSCRIPTION INITIATION FACTOR TFIID SUBUNIT 4"/>
    <property type="match status" value="1"/>
</dbReference>
<organism evidence="8 9">
    <name type="scientific">Haemaphysalis longicornis</name>
    <name type="common">Bush tick</name>
    <dbReference type="NCBI Taxonomy" id="44386"/>
    <lineage>
        <taxon>Eukaryota</taxon>
        <taxon>Metazoa</taxon>
        <taxon>Ecdysozoa</taxon>
        <taxon>Arthropoda</taxon>
        <taxon>Chelicerata</taxon>
        <taxon>Arachnida</taxon>
        <taxon>Acari</taxon>
        <taxon>Parasitiformes</taxon>
        <taxon>Ixodida</taxon>
        <taxon>Ixodoidea</taxon>
        <taxon>Ixodidae</taxon>
        <taxon>Haemaphysalinae</taxon>
        <taxon>Haemaphysalis</taxon>
    </lineage>
</organism>
<dbReference type="InterPro" id="IPR003894">
    <property type="entry name" value="TAFH_NHR1"/>
</dbReference>
<dbReference type="GO" id="GO:0046982">
    <property type="term" value="F:protein heterodimerization activity"/>
    <property type="evidence" value="ECO:0007669"/>
    <property type="project" value="InterPro"/>
</dbReference>
<feature type="domain" description="TAFH" evidence="7">
    <location>
        <begin position="50"/>
        <end position="147"/>
    </location>
</feature>
<feature type="compositionally biased region" description="Polar residues" evidence="6">
    <location>
        <begin position="28"/>
        <end position="53"/>
    </location>
</feature>
<dbReference type="SMART" id="SM00549">
    <property type="entry name" value="TAFH"/>
    <property type="match status" value="1"/>
</dbReference>
<dbReference type="InterPro" id="IPR007900">
    <property type="entry name" value="TAF4_C"/>
</dbReference>
<dbReference type="CDD" id="cd08045">
    <property type="entry name" value="HFD_TAF4"/>
    <property type="match status" value="1"/>
</dbReference>
<keyword evidence="5" id="KW-0539">Nucleus</keyword>
<dbReference type="PANTHER" id="PTHR15138">
    <property type="entry name" value="TRANSCRIPTION INITIATION FACTOR TFIID SUBUNIT 4"/>
    <property type="match status" value="1"/>
</dbReference>
<dbReference type="VEuPathDB" id="VectorBase:HLOH_062945"/>
<dbReference type="FunFam" id="1.10.20.10:FF:000015">
    <property type="entry name" value="Transcription initiation factor TFIID subunit 4B"/>
    <property type="match status" value="1"/>
</dbReference>
<feature type="region of interest" description="Disordered" evidence="6">
    <location>
        <begin position="1"/>
        <end position="54"/>
    </location>
</feature>
<dbReference type="SUPFAM" id="SSF47113">
    <property type="entry name" value="Histone-fold"/>
    <property type="match status" value="1"/>
</dbReference>
<evidence type="ECO:0000259" key="7">
    <source>
        <dbReference type="PROSITE" id="PS51119"/>
    </source>
</evidence>